<dbReference type="Gramene" id="TuG1812G0100002045.01.T01">
    <property type="protein sequence ID" value="TuG1812G0100002045.01.T01.cds458973"/>
    <property type="gene ID" value="TuG1812G0100002045.01"/>
</dbReference>
<sequence length="64" mass="7038">MCSCKGGSRKTSKMLGIIHFEVVLARPDVSVHIAQCNISSQFVSVIIRPCPYVLPQPSVFCMMP</sequence>
<proteinExistence type="predicted"/>
<name>A0A8R7JZI3_TRIUA</name>
<reference evidence="1" key="3">
    <citation type="submission" date="2022-06" db="UniProtKB">
        <authorList>
            <consortium name="EnsemblPlants"/>
        </authorList>
    </citation>
    <scope>IDENTIFICATION</scope>
</reference>
<dbReference type="AlphaFoldDB" id="A0A8R7JZI3"/>
<dbReference type="EnsemblPlants" id="TuG1812G0100002045.01.T01">
    <property type="protein sequence ID" value="TuG1812G0100002045.01.T01.cds458973"/>
    <property type="gene ID" value="TuG1812G0100002045.01"/>
</dbReference>
<accession>A0A8R7JZI3</accession>
<keyword evidence="2" id="KW-1185">Reference proteome</keyword>
<protein>
    <submittedName>
        <fullName evidence="1">Uncharacterized protein</fullName>
    </submittedName>
</protein>
<dbReference type="Proteomes" id="UP000015106">
    <property type="component" value="Chromosome 1"/>
</dbReference>
<evidence type="ECO:0000313" key="1">
    <source>
        <dbReference type="EnsemblPlants" id="TuG1812G0100002045.01.T01.cds458973"/>
    </source>
</evidence>
<evidence type="ECO:0000313" key="2">
    <source>
        <dbReference type="Proteomes" id="UP000015106"/>
    </source>
</evidence>
<reference evidence="2" key="1">
    <citation type="journal article" date="2013" name="Nature">
        <title>Draft genome of the wheat A-genome progenitor Triticum urartu.</title>
        <authorList>
            <person name="Ling H.Q."/>
            <person name="Zhao S."/>
            <person name="Liu D."/>
            <person name="Wang J."/>
            <person name="Sun H."/>
            <person name="Zhang C."/>
            <person name="Fan H."/>
            <person name="Li D."/>
            <person name="Dong L."/>
            <person name="Tao Y."/>
            <person name="Gao C."/>
            <person name="Wu H."/>
            <person name="Li Y."/>
            <person name="Cui Y."/>
            <person name="Guo X."/>
            <person name="Zheng S."/>
            <person name="Wang B."/>
            <person name="Yu K."/>
            <person name="Liang Q."/>
            <person name="Yang W."/>
            <person name="Lou X."/>
            <person name="Chen J."/>
            <person name="Feng M."/>
            <person name="Jian J."/>
            <person name="Zhang X."/>
            <person name="Luo G."/>
            <person name="Jiang Y."/>
            <person name="Liu J."/>
            <person name="Wang Z."/>
            <person name="Sha Y."/>
            <person name="Zhang B."/>
            <person name="Wu H."/>
            <person name="Tang D."/>
            <person name="Shen Q."/>
            <person name="Xue P."/>
            <person name="Zou S."/>
            <person name="Wang X."/>
            <person name="Liu X."/>
            <person name="Wang F."/>
            <person name="Yang Y."/>
            <person name="An X."/>
            <person name="Dong Z."/>
            <person name="Zhang K."/>
            <person name="Zhang X."/>
            <person name="Luo M.C."/>
            <person name="Dvorak J."/>
            <person name="Tong Y."/>
            <person name="Wang J."/>
            <person name="Yang H."/>
            <person name="Li Z."/>
            <person name="Wang D."/>
            <person name="Zhang A."/>
            <person name="Wang J."/>
        </authorList>
    </citation>
    <scope>NUCLEOTIDE SEQUENCE</scope>
    <source>
        <strain evidence="2">cv. G1812</strain>
    </source>
</reference>
<reference evidence="1" key="2">
    <citation type="submission" date="2018-03" db="EMBL/GenBank/DDBJ databases">
        <title>The Triticum urartu genome reveals the dynamic nature of wheat genome evolution.</title>
        <authorList>
            <person name="Ling H."/>
            <person name="Ma B."/>
            <person name="Shi X."/>
            <person name="Liu H."/>
            <person name="Dong L."/>
            <person name="Sun H."/>
            <person name="Cao Y."/>
            <person name="Gao Q."/>
            <person name="Zheng S."/>
            <person name="Li Y."/>
            <person name="Yu Y."/>
            <person name="Du H."/>
            <person name="Qi M."/>
            <person name="Li Y."/>
            <person name="Yu H."/>
            <person name="Cui Y."/>
            <person name="Wang N."/>
            <person name="Chen C."/>
            <person name="Wu H."/>
            <person name="Zhao Y."/>
            <person name="Zhang J."/>
            <person name="Li Y."/>
            <person name="Zhou W."/>
            <person name="Zhang B."/>
            <person name="Hu W."/>
            <person name="Eijk M."/>
            <person name="Tang J."/>
            <person name="Witsenboer H."/>
            <person name="Zhao S."/>
            <person name="Li Z."/>
            <person name="Zhang A."/>
            <person name="Wang D."/>
            <person name="Liang C."/>
        </authorList>
    </citation>
    <scope>NUCLEOTIDE SEQUENCE [LARGE SCALE GENOMIC DNA]</scope>
    <source>
        <strain evidence="1">cv. G1812</strain>
    </source>
</reference>
<organism evidence="1 2">
    <name type="scientific">Triticum urartu</name>
    <name type="common">Red wild einkorn</name>
    <name type="synonym">Crithodium urartu</name>
    <dbReference type="NCBI Taxonomy" id="4572"/>
    <lineage>
        <taxon>Eukaryota</taxon>
        <taxon>Viridiplantae</taxon>
        <taxon>Streptophyta</taxon>
        <taxon>Embryophyta</taxon>
        <taxon>Tracheophyta</taxon>
        <taxon>Spermatophyta</taxon>
        <taxon>Magnoliopsida</taxon>
        <taxon>Liliopsida</taxon>
        <taxon>Poales</taxon>
        <taxon>Poaceae</taxon>
        <taxon>BOP clade</taxon>
        <taxon>Pooideae</taxon>
        <taxon>Triticodae</taxon>
        <taxon>Triticeae</taxon>
        <taxon>Triticinae</taxon>
        <taxon>Triticum</taxon>
    </lineage>
</organism>